<accession>A0A5N6BKX1</accession>
<dbReference type="PANTHER" id="PTHR43229">
    <property type="entry name" value="NODULATION PROTEIN J"/>
    <property type="match status" value="1"/>
</dbReference>
<dbReference type="Pfam" id="PF01061">
    <property type="entry name" value="ABC2_membrane"/>
    <property type="match status" value="1"/>
</dbReference>
<dbReference type="RefSeq" id="WP_139578281.1">
    <property type="nucleotide sequence ID" value="NZ_VDMA02000018.1"/>
</dbReference>
<feature type="domain" description="ABC transmembrane type-2" evidence="6">
    <location>
        <begin position="44"/>
        <end position="280"/>
    </location>
</feature>
<keyword evidence="5" id="KW-1003">Cell membrane</keyword>
<name>A0A5N6BKX1_9ACTN</name>
<dbReference type="AlphaFoldDB" id="A0A5N6BKX1"/>
<feature type="transmembrane region" description="Helical" evidence="5">
    <location>
        <begin position="78"/>
        <end position="102"/>
    </location>
</feature>
<evidence type="ECO:0000259" key="6">
    <source>
        <dbReference type="PROSITE" id="PS51012"/>
    </source>
</evidence>
<comment type="subcellular location">
    <subcellularLocation>
        <location evidence="5">Cell membrane</location>
        <topology evidence="5">Multi-pass membrane protein</topology>
    </subcellularLocation>
    <subcellularLocation>
        <location evidence="1">Membrane</location>
        <topology evidence="1">Multi-pass membrane protein</topology>
    </subcellularLocation>
</comment>
<dbReference type="EMBL" id="VDMA02000018">
    <property type="protein sequence ID" value="KAB8181132.1"/>
    <property type="molecule type" value="Genomic_DNA"/>
</dbReference>
<gene>
    <name evidence="7" type="ORF">FH610_029395</name>
</gene>
<evidence type="ECO:0000256" key="4">
    <source>
        <dbReference type="ARBA" id="ARBA00023136"/>
    </source>
</evidence>
<protein>
    <recommendedName>
        <fullName evidence="5">Transport permease protein</fullName>
    </recommendedName>
</protein>
<evidence type="ECO:0000256" key="2">
    <source>
        <dbReference type="ARBA" id="ARBA00022692"/>
    </source>
</evidence>
<feature type="transmembrane region" description="Helical" evidence="5">
    <location>
        <begin position="46"/>
        <end position="66"/>
    </location>
</feature>
<keyword evidence="4 5" id="KW-0472">Membrane</keyword>
<dbReference type="GO" id="GO:0140359">
    <property type="term" value="F:ABC-type transporter activity"/>
    <property type="evidence" value="ECO:0007669"/>
    <property type="project" value="InterPro"/>
</dbReference>
<evidence type="ECO:0000313" key="7">
    <source>
        <dbReference type="EMBL" id="KAB8181132.1"/>
    </source>
</evidence>
<evidence type="ECO:0000256" key="3">
    <source>
        <dbReference type="ARBA" id="ARBA00022989"/>
    </source>
</evidence>
<comment type="similarity">
    <text evidence="5">Belongs to the ABC-2 integral membrane protein family.</text>
</comment>
<dbReference type="InterPro" id="IPR013525">
    <property type="entry name" value="ABC2_TM"/>
</dbReference>
<feature type="transmembrane region" description="Helical" evidence="5">
    <location>
        <begin position="123"/>
        <end position="151"/>
    </location>
</feature>
<keyword evidence="5" id="KW-0813">Transport</keyword>
<dbReference type="InterPro" id="IPR051784">
    <property type="entry name" value="Nod_factor_ABC_transporter"/>
</dbReference>
<dbReference type="PANTHER" id="PTHR43229:SF2">
    <property type="entry name" value="NODULATION PROTEIN J"/>
    <property type="match status" value="1"/>
</dbReference>
<proteinExistence type="inferred from homology"/>
<keyword evidence="8" id="KW-1185">Reference proteome</keyword>
<feature type="transmembrane region" description="Helical" evidence="5">
    <location>
        <begin position="163"/>
        <end position="181"/>
    </location>
</feature>
<dbReference type="PROSITE" id="PS51012">
    <property type="entry name" value="ABC_TM2"/>
    <property type="match status" value="1"/>
</dbReference>
<reference evidence="7 8" key="1">
    <citation type="submission" date="2019-10" db="EMBL/GenBank/DDBJ databases">
        <title>Nonomuraea sp. nov., isolated from Phyllanthus amarus.</title>
        <authorList>
            <person name="Klykleung N."/>
            <person name="Tanasupawat S."/>
        </authorList>
    </citation>
    <scope>NUCLEOTIDE SEQUENCE [LARGE SCALE GENOMIC DNA]</scope>
    <source>
        <strain evidence="7 8">CR1-09</strain>
    </source>
</reference>
<feature type="transmembrane region" description="Helical" evidence="5">
    <location>
        <begin position="193"/>
        <end position="212"/>
    </location>
</feature>
<dbReference type="GO" id="GO:0005886">
    <property type="term" value="C:plasma membrane"/>
    <property type="evidence" value="ECO:0007669"/>
    <property type="project" value="UniProtKB-SubCell"/>
</dbReference>
<sequence length="285" mass="30807">MSAPNAALTQERGAVVLDPARSIVWRSAVSRSSVELKSFFRNRQSLVFTLLLPIVLLVVLGSIFSGTVPGTHTDFKQMFIAGIIACGVMSVSFNGLAISVAIERDTGMIRRLASSPMPKSAYFIGKVVRVAVTGTLETLLLLAVAVLAFGLPLPSTTARWETLVWVLLLGAVACTLLAVAFSSVIPNARSASAIVTLPFLVLQFISGVFFPYSQLPAWMQTVAALFPLKWMTQGLRSVFLPNDFAHVEPAGVWELDRVALVLAAWCLAGLALSFLTFRWRGPNVR</sequence>
<evidence type="ECO:0000256" key="1">
    <source>
        <dbReference type="ARBA" id="ARBA00004141"/>
    </source>
</evidence>
<evidence type="ECO:0000313" key="8">
    <source>
        <dbReference type="Proteomes" id="UP000313066"/>
    </source>
</evidence>
<dbReference type="Proteomes" id="UP000313066">
    <property type="component" value="Unassembled WGS sequence"/>
</dbReference>
<keyword evidence="2 5" id="KW-0812">Transmembrane</keyword>
<keyword evidence="3 5" id="KW-1133">Transmembrane helix</keyword>
<dbReference type="InterPro" id="IPR047817">
    <property type="entry name" value="ABC2_TM_bact-type"/>
</dbReference>
<organism evidence="7 8">
    <name type="scientific">Microbispora catharanthi</name>
    <dbReference type="NCBI Taxonomy" id="1712871"/>
    <lineage>
        <taxon>Bacteria</taxon>
        <taxon>Bacillati</taxon>
        <taxon>Actinomycetota</taxon>
        <taxon>Actinomycetes</taxon>
        <taxon>Streptosporangiales</taxon>
        <taxon>Streptosporangiaceae</taxon>
        <taxon>Microbispora</taxon>
    </lineage>
</organism>
<comment type="caution">
    <text evidence="7">The sequence shown here is derived from an EMBL/GenBank/DDBJ whole genome shotgun (WGS) entry which is preliminary data.</text>
</comment>
<evidence type="ECO:0000256" key="5">
    <source>
        <dbReference type="RuleBase" id="RU361157"/>
    </source>
</evidence>
<feature type="transmembrane region" description="Helical" evidence="5">
    <location>
        <begin position="258"/>
        <end position="277"/>
    </location>
</feature>